<protein>
    <submittedName>
        <fullName evidence="1">Uncharacterized protein</fullName>
    </submittedName>
</protein>
<evidence type="ECO:0000313" key="2">
    <source>
        <dbReference type="Proteomes" id="UP000516384"/>
    </source>
</evidence>
<dbReference type="AlphaFoldDB" id="A0A7H0Y2N3"/>
<organism evidence="1 2">
    <name type="scientific">Paenibacillus peoriae</name>
    <dbReference type="NCBI Taxonomy" id="59893"/>
    <lineage>
        <taxon>Bacteria</taxon>
        <taxon>Bacillati</taxon>
        <taxon>Bacillota</taxon>
        <taxon>Bacilli</taxon>
        <taxon>Bacillales</taxon>
        <taxon>Paenibacillaceae</taxon>
        <taxon>Paenibacillus</taxon>
    </lineage>
</organism>
<dbReference type="EMBL" id="CP061172">
    <property type="protein sequence ID" value="QNR65341.1"/>
    <property type="molecule type" value="Genomic_DNA"/>
</dbReference>
<reference evidence="1 2" key="1">
    <citation type="submission" date="2020-09" db="EMBL/GenBank/DDBJ databases">
        <title>Characterization of Paenibacillus peoriae strain ZF390 with broad-spectrum antimicrobial activity as a potential biocontrol agent.</title>
        <authorList>
            <person name="Li L."/>
            <person name="Zhao Y."/>
            <person name="Li B."/>
            <person name="Xie X."/>
        </authorList>
    </citation>
    <scope>NUCLEOTIDE SEQUENCE [LARGE SCALE GENOMIC DNA]</scope>
    <source>
        <strain evidence="1 2">ZF390</strain>
    </source>
</reference>
<dbReference type="RefSeq" id="WP_190297244.1">
    <property type="nucleotide sequence ID" value="NZ_CP061172.1"/>
</dbReference>
<gene>
    <name evidence="1" type="ORF">IAQ67_15705</name>
</gene>
<evidence type="ECO:0000313" key="1">
    <source>
        <dbReference type="EMBL" id="QNR65341.1"/>
    </source>
</evidence>
<accession>A0A7H0Y2N3</accession>
<dbReference type="Proteomes" id="UP000516384">
    <property type="component" value="Chromosome"/>
</dbReference>
<sequence>MDAVPKILDTYGLPQDMQFSLHPNSYSNTEKILLQLSHAIYGLTPESILPELRSGREAKMSLYIMLAPGNYDEAVCDALENGEVLSIIFGEQTLELSARAFYGILVMLQDRKSSYEQRYQTAIGEFVKGKSIKLDSYRTEVIIQFAMAGWTLTLDQEKYKLLMGMYIGPQGNPEWVDHDGSVRIRRVYK</sequence>
<name>A0A7H0Y2N3_9BACL</name>
<proteinExistence type="predicted"/>